<dbReference type="InterPro" id="IPR051393">
    <property type="entry name" value="ABC_transporter_permease"/>
</dbReference>
<dbReference type="GO" id="GO:0005886">
    <property type="term" value="C:plasma membrane"/>
    <property type="evidence" value="ECO:0007669"/>
    <property type="project" value="UniProtKB-SubCell"/>
</dbReference>
<dbReference type="PANTHER" id="PTHR30193:SF37">
    <property type="entry name" value="INNER MEMBRANE ABC TRANSPORTER PERMEASE PROTEIN YCJO"/>
    <property type="match status" value="1"/>
</dbReference>
<name>A0A318XPS4_9FIRM</name>
<feature type="domain" description="ABC transmembrane type-1" evidence="8">
    <location>
        <begin position="73"/>
        <end position="291"/>
    </location>
</feature>
<keyword evidence="10" id="KW-1185">Reference proteome</keyword>
<feature type="transmembrane region" description="Helical" evidence="7">
    <location>
        <begin position="12"/>
        <end position="38"/>
    </location>
</feature>
<evidence type="ECO:0000256" key="7">
    <source>
        <dbReference type="RuleBase" id="RU363032"/>
    </source>
</evidence>
<sequence>MKLKLSIKGRQSMWAYIFISVPILFFICIRIVPTLYAFNVSLHKWDLLSKEKPFVFLDNFKELFHDEVFLAALINTGKYILFAVPIGLVLSLCIALLLNTVTKGASIYRMVVFIPYVTSVVAVSWVWRWMFMKQGGVVNNIIGLFGIGNQPFLDSTSQAIFVVISNVIWQALGFYTIIFLAGVKQIPQTYYEAAKIDGASPWQRFRNITIPMLNPTIVYLTVMASIQTLQVFTQVFNITSGGQGIAGGPLNSTVSVVLYIYQLAFINYKMGYASAATVVLFVIILCISLFQMKVLDKKYDY</sequence>
<feature type="transmembrane region" description="Helical" evidence="7">
    <location>
        <begin position="212"/>
        <end position="232"/>
    </location>
</feature>
<dbReference type="InterPro" id="IPR000515">
    <property type="entry name" value="MetI-like"/>
</dbReference>
<gene>
    <name evidence="9" type="ORF">LY28_00483</name>
</gene>
<dbReference type="OrthoDB" id="9809173at2"/>
<dbReference type="SUPFAM" id="SSF161098">
    <property type="entry name" value="MetI-like"/>
    <property type="match status" value="1"/>
</dbReference>
<dbReference type="AlphaFoldDB" id="A0A318XPS4"/>
<comment type="similarity">
    <text evidence="7">Belongs to the binding-protein-dependent transport system permease family.</text>
</comment>
<keyword evidence="5 7" id="KW-1133">Transmembrane helix</keyword>
<dbReference type="RefSeq" id="WP_110460563.1">
    <property type="nucleotide sequence ID" value="NZ_QKMR01000002.1"/>
</dbReference>
<dbReference type="CDD" id="cd06261">
    <property type="entry name" value="TM_PBP2"/>
    <property type="match status" value="1"/>
</dbReference>
<evidence type="ECO:0000256" key="4">
    <source>
        <dbReference type="ARBA" id="ARBA00022692"/>
    </source>
</evidence>
<feature type="transmembrane region" description="Helical" evidence="7">
    <location>
        <begin position="159"/>
        <end position="181"/>
    </location>
</feature>
<evidence type="ECO:0000256" key="3">
    <source>
        <dbReference type="ARBA" id="ARBA00022475"/>
    </source>
</evidence>
<evidence type="ECO:0000259" key="8">
    <source>
        <dbReference type="PROSITE" id="PS50928"/>
    </source>
</evidence>
<protein>
    <submittedName>
        <fullName evidence="9">Multiple sugar transport system permease protein</fullName>
    </submittedName>
</protein>
<comment type="subcellular location">
    <subcellularLocation>
        <location evidence="1 7">Cell membrane</location>
        <topology evidence="1 7">Multi-pass membrane protein</topology>
    </subcellularLocation>
</comment>
<evidence type="ECO:0000256" key="5">
    <source>
        <dbReference type="ARBA" id="ARBA00022989"/>
    </source>
</evidence>
<keyword evidence="3" id="KW-1003">Cell membrane</keyword>
<keyword evidence="4 7" id="KW-0812">Transmembrane</keyword>
<evidence type="ECO:0000313" key="10">
    <source>
        <dbReference type="Proteomes" id="UP000248132"/>
    </source>
</evidence>
<comment type="caution">
    <text evidence="9">The sequence shown here is derived from an EMBL/GenBank/DDBJ whole genome shotgun (WGS) entry which is preliminary data.</text>
</comment>
<dbReference type="Pfam" id="PF00528">
    <property type="entry name" value="BPD_transp_1"/>
    <property type="match status" value="1"/>
</dbReference>
<evidence type="ECO:0000256" key="1">
    <source>
        <dbReference type="ARBA" id="ARBA00004651"/>
    </source>
</evidence>
<dbReference type="GO" id="GO:0055085">
    <property type="term" value="P:transmembrane transport"/>
    <property type="evidence" value="ECO:0007669"/>
    <property type="project" value="InterPro"/>
</dbReference>
<feature type="transmembrane region" description="Helical" evidence="7">
    <location>
        <begin position="273"/>
        <end position="292"/>
    </location>
</feature>
<feature type="transmembrane region" description="Helical" evidence="7">
    <location>
        <begin position="110"/>
        <end position="130"/>
    </location>
</feature>
<evidence type="ECO:0000313" key="9">
    <source>
        <dbReference type="EMBL" id="PYG89884.1"/>
    </source>
</evidence>
<dbReference type="PROSITE" id="PS50928">
    <property type="entry name" value="ABC_TM1"/>
    <property type="match status" value="1"/>
</dbReference>
<dbReference type="Gene3D" id="1.10.3720.10">
    <property type="entry name" value="MetI-like"/>
    <property type="match status" value="1"/>
</dbReference>
<dbReference type="EMBL" id="QKMR01000002">
    <property type="protein sequence ID" value="PYG89884.1"/>
    <property type="molecule type" value="Genomic_DNA"/>
</dbReference>
<proteinExistence type="inferred from homology"/>
<accession>A0A318XPS4</accession>
<keyword evidence="6 7" id="KW-0472">Membrane</keyword>
<organism evidence="9 10">
    <name type="scientific">Ruminiclostridium sufflavum DSM 19573</name>
    <dbReference type="NCBI Taxonomy" id="1121337"/>
    <lineage>
        <taxon>Bacteria</taxon>
        <taxon>Bacillati</taxon>
        <taxon>Bacillota</taxon>
        <taxon>Clostridia</taxon>
        <taxon>Eubacteriales</taxon>
        <taxon>Oscillospiraceae</taxon>
        <taxon>Ruminiclostridium</taxon>
    </lineage>
</organism>
<feature type="transmembrane region" description="Helical" evidence="7">
    <location>
        <begin position="79"/>
        <end position="98"/>
    </location>
</feature>
<keyword evidence="9" id="KW-0762">Sugar transport</keyword>
<feature type="transmembrane region" description="Helical" evidence="7">
    <location>
        <begin position="244"/>
        <end position="261"/>
    </location>
</feature>
<dbReference type="Proteomes" id="UP000248132">
    <property type="component" value="Unassembled WGS sequence"/>
</dbReference>
<dbReference type="PANTHER" id="PTHR30193">
    <property type="entry name" value="ABC TRANSPORTER PERMEASE PROTEIN"/>
    <property type="match status" value="1"/>
</dbReference>
<dbReference type="InterPro" id="IPR035906">
    <property type="entry name" value="MetI-like_sf"/>
</dbReference>
<keyword evidence="2 7" id="KW-0813">Transport</keyword>
<evidence type="ECO:0000256" key="6">
    <source>
        <dbReference type="ARBA" id="ARBA00023136"/>
    </source>
</evidence>
<reference evidence="9 10" key="1">
    <citation type="submission" date="2018-06" db="EMBL/GenBank/DDBJ databases">
        <title>Genomic Encyclopedia of Type Strains, Phase I: the one thousand microbial genomes (KMG-I) project.</title>
        <authorList>
            <person name="Kyrpides N."/>
        </authorList>
    </citation>
    <scope>NUCLEOTIDE SEQUENCE [LARGE SCALE GENOMIC DNA]</scope>
    <source>
        <strain evidence="9 10">DSM 19573</strain>
    </source>
</reference>
<evidence type="ECO:0000256" key="2">
    <source>
        <dbReference type="ARBA" id="ARBA00022448"/>
    </source>
</evidence>